<dbReference type="Proteomes" id="UP000810171">
    <property type="component" value="Unassembled WGS sequence"/>
</dbReference>
<dbReference type="Pfam" id="PF13649">
    <property type="entry name" value="Methyltransf_25"/>
    <property type="match status" value="1"/>
</dbReference>
<comment type="caution">
    <text evidence="3">The sequence shown here is derived from an EMBL/GenBank/DDBJ whole genome shotgun (WGS) entry which is preliminary data.</text>
</comment>
<evidence type="ECO:0000259" key="2">
    <source>
        <dbReference type="Pfam" id="PF13649"/>
    </source>
</evidence>
<dbReference type="PANTHER" id="PTHR43861">
    <property type="entry name" value="TRANS-ACONITATE 2-METHYLTRANSFERASE-RELATED"/>
    <property type="match status" value="1"/>
</dbReference>
<reference evidence="3 4" key="1">
    <citation type="submission" date="2020-09" db="EMBL/GenBank/DDBJ databases">
        <authorList>
            <person name="Tanuku N.R.S."/>
        </authorList>
    </citation>
    <scope>NUCLEOTIDE SEQUENCE [LARGE SCALE GENOMIC DNA]</scope>
    <source>
        <strain evidence="3 4">AK62</strain>
    </source>
</reference>
<dbReference type="CDD" id="cd02440">
    <property type="entry name" value="AdoMet_MTases"/>
    <property type="match status" value="1"/>
</dbReference>
<dbReference type="InterPro" id="IPR041698">
    <property type="entry name" value="Methyltransf_25"/>
</dbReference>
<protein>
    <submittedName>
        <fullName evidence="3">Class I SAM-dependent methyltransferase</fullName>
    </submittedName>
</protein>
<keyword evidence="4" id="KW-1185">Reference proteome</keyword>
<dbReference type="GO" id="GO:0032259">
    <property type="term" value="P:methylation"/>
    <property type="evidence" value="ECO:0007669"/>
    <property type="project" value="UniProtKB-KW"/>
</dbReference>
<organism evidence="3 4">
    <name type="scientific">Marinobacterium alkalitolerans</name>
    <dbReference type="NCBI Taxonomy" id="1542925"/>
    <lineage>
        <taxon>Bacteria</taxon>
        <taxon>Pseudomonadati</taxon>
        <taxon>Pseudomonadota</taxon>
        <taxon>Gammaproteobacteria</taxon>
        <taxon>Oceanospirillales</taxon>
        <taxon>Oceanospirillaceae</taxon>
        <taxon>Marinobacterium</taxon>
    </lineage>
</organism>
<name>A0ABS3ZC32_9GAMM</name>
<keyword evidence="3" id="KW-0489">Methyltransferase</keyword>
<evidence type="ECO:0000313" key="4">
    <source>
        <dbReference type="Proteomes" id="UP000810171"/>
    </source>
</evidence>
<dbReference type="GO" id="GO:0008168">
    <property type="term" value="F:methyltransferase activity"/>
    <property type="evidence" value="ECO:0007669"/>
    <property type="project" value="UniProtKB-KW"/>
</dbReference>
<keyword evidence="1" id="KW-0808">Transferase</keyword>
<dbReference type="PANTHER" id="PTHR43861:SF3">
    <property type="entry name" value="PUTATIVE (AFU_ORTHOLOGUE AFUA_2G14390)-RELATED"/>
    <property type="match status" value="1"/>
</dbReference>
<proteinExistence type="predicted"/>
<dbReference type="EMBL" id="JACVEW010000016">
    <property type="protein sequence ID" value="MBP0049270.1"/>
    <property type="molecule type" value="Genomic_DNA"/>
</dbReference>
<gene>
    <name evidence="3" type="ORF">H9C73_11030</name>
</gene>
<accession>A0ABS3ZC32</accession>
<dbReference type="RefSeq" id="WP_209287887.1">
    <property type="nucleotide sequence ID" value="NZ_JACVEW010000016.1"/>
</dbReference>
<sequence length="279" mass="31946">MFETLERINRRPAVWSQYTAAQLWNDEHTSKQMLAFHLNPDVDISSRNRAFIDRSVDWMQRRFDLGEGSRVCDFGCGPGLYTSRFAALGAQVTGIDFSTRSIRYARQQAEAASLPIQYVNQNYLQFESNERYDLITLLMCDFCALNPQQRQQLLARFHALLDDAGHVVFDVYSLAGFAARAESAAYAPNLMDGFWAEEAYFGFHNTFLYPDEQVALDQFVLFTQEREWEVYNWLQYFSSEALRQEVESAGFKIEALLGDAAGGEYDQNNSEFAVVLSKG</sequence>
<evidence type="ECO:0000313" key="3">
    <source>
        <dbReference type="EMBL" id="MBP0049270.1"/>
    </source>
</evidence>
<feature type="domain" description="Methyltransferase" evidence="2">
    <location>
        <begin position="71"/>
        <end position="165"/>
    </location>
</feature>
<dbReference type="InterPro" id="IPR029063">
    <property type="entry name" value="SAM-dependent_MTases_sf"/>
</dbReference>
<dbReference type="SUPFAM" id="SSF53335">
    <property type="entry name" value="S-adenosyl-L-methionine-dependent methyltransferases"/>
    <property type="match status" value="1"/>
</dbReference>
<dbReference type="Gene3D" id="3.40.50.150">
    <property type="entry name" value="Vaccinia Virus protein VP39"/>
    <property type="match status" value="1"/>
</dbReference>
<evidence type="ECO:0000256" key="1">
    <source>
        <dbReference type="ARBA" id="ARBA00022679"/>
    </source>
</evidence>